<feature type="domain" description="ABC transporter" evidence="8">
    <location>
        <begin position="3"/>
        <end position="235"/>
    </location>
</feature>
<keyword evidence="6" id="KW-1278">Translocase</keyword>
<reference evidence="9 10" key="1">
    <citation type="submission" date="2016-08" db="EMBL/GenBank/DDBJ databases">
        <title>Genome sequencing of Vibrio scophthalmi strain FP3289, an isolated from Paralichthys olivaceus.</title>
        <authorList>
            <person name="Han H.-J."/>
        </authorList>
    </citation>
    <scope>NUCLEOTIDE SEQUENCE [LARGE SCALE GENOMIC DNA]</scope>
    <source>
        <strain evidence="9 10">FP3289</strain>
    </source>
</reference>
<gene>
    <name evidence="9" type="ORF">VSF3289_04030</name>
</gene>
<keyword evidence="7" id="KW-0472">Membrane</keyword>
<keyword evidence="9" id="KW-0378">Hydrolase</keyword>
<dbReference type="RefSeq" id="WP_069447955.1">
    <property type="nucleotide sequence ID" value="NZ_MDCJ01000007.1"/>
</dbReference>
<dbReference type="EMBL" id="MDCJ01000007">
    <property type="protein sequence ID" value="ODS04891.1"/>
    <property type="molecule type" value="Genomic_DNA"/>
</dbReference>
<keyword evidence="5 9" id="KW-0067">ATP-binding</keyword>
<evidence type="ECO:0000259" key="8">
    <source>
        <dbReference type="PROSITE" id="PS50893"/>
    </source>
</evidence>
<dbReference type="InterPro" id="IPR050095">
    <property type="entry name" value="ECF_ABC_transporter_ATP-bd"/>
</dbReference>
<evidence type="ECO:0000256" key="3">
    <source>
        <dbReference type="ARBA" id="ARBA00022475"/>
    </source>
</evidence>
<evidence type="ECO:0000256" key="5">
    <source>
        <dbReference type="ARBA" id="ARBA00022840"/>
    </source>
</evidence>
<comment type="caution">
    <text evidence="9">The sequence shown here is derived from an EMBL/GenBank/DDBJ whole genome shotgun (WGS) entry which is preliminary data.</text>
</comment>
<sequence>MHVVVKDVSFSYVEGIKVLKGINVDIDNQSVAIIGQNGAGKTTFIKLLNNMLPLSSGEILIDGVSVSSMPLNEWSQSIGFVFQNPKDQLFNETVFKEIEFGLLHQVRDAKQREEKVKQIASKVGIEHLLEEHPLEIPFSQQKLVTLGTALVNDPQLVLLDEPTANQDWLEVEHFMKVINNLQKQGIQFITISHDMSFVTNTFNRILIFGQGQLLSDTANYEAFGDQAVLAQSHIVAPPVVQVAKQMNMKGTPLNLNEFEQELLGEI</sequence>
<dbReference type="InterPro" id="IPR003593">
    <property type="entry name" value="AAA+_ATPase"/>
</dbReference>
<dbReference type="GO" id="GO:0042626">
    <property type="term" value="F:ATPase-coupled transmembrane transporter activity"/>
    <property type="evidence" value="ECO:0007669"/>
    <property type="project" value="TreeGrafter"/>
</dbReference>
<dbReference type="PANTHER" id="PTHR43553:SF27">
    <property type="entry name" value="ENERGY-COUPLING FACTOR TRANSPORTER ATP-BINDING PROTEIN ECFA2"/>
    <property type="match status" value="1"/>
</dbReference>
<organism evidence="9 10">
    <name type="scientific">Vibrio scophthalmi</name>
    <dbReference type="NCBI Taxonomy" id="45658"/>
    <lineage>
        <taxon>Bacteria</taxon>
        <taxon>Pseudomonadati</taxon>
        <taxon>Pseudomonadota</taxon>
        <taxon>Gammaproteobacteria</taxon>
        <taxon>Vibrionales</taxon>
        <taxon>Vibrionaceae</taxon>
        <taxon>Vibrio</taxon>
    </lineage>
</organism>
<dbReference type="PATRIC" id="fig|45658.8.peg.4005"/>
<dbReference type="Pfam" id="PF00005">
    <property type="entry name" value="ABC_tran"/>
    <property type="match status" value="1"/>
</dbReference>
<evidence type="ECO:0000256" key="2">
    <source>
        <dbReference type="ARBA" id="ARBA00022448"/>
    </source>
</evidence>
<proteinExistence type="predicted"/>
<dbReference type="InterPro" id="IPR003439">
    <property type="entry name" value="ABC_transporter-like_ATP-bd"/>
</dbReference>
<evidence type="ECO:0000313" key="10">
    <source>
        <dbReference type="Proteomes" id="UP000095131"/>
    </source>
</evidence>
<dbReference type="PROSITE" id="PS50893">
    <property type="entry name" value="ABC_TRANSPORTER_2"/>
    <property type="match status" value="1"/>
</dbReference>
<dbReference type="EC" id="3.6.3.-" evidence="9"/>
<dbReference type="GO" id="GO:0043190">
    <property type="term" value="C:ATP-binding cassette (ABC) transporter complex"/>
    <property type="evidence" value="ECO:0007669"/>
    <property type="project" value="TreeGrafter"/>
</dbReference>
<dbReference type="OrthoDB" id="501320at2"/>
<dbReference type="GO" id="GO:0005524">
    <property type="term" value="F:ATP binding"/>
    <property type="evidence" value="ECO:0007669"/>
    <property type="project" value="UniProtKB-KW"/>
</dbReference>
<dbReference type="SMART" id="SM00382">
    <property type="entry name" value="AAA"/>
    <property type="match status" value="1"/>
</dbReference>
<evidence type="ECO:0000256" key="1">
    <source>
        <dbReference type="ARBA" id="ARBA00004202"/>
    </source>
</evidence>
<keyword evidence="2" id="KW-0813">Transport</keyword>
<dbReference type="CDD" id="cd03225">
    <property type="entry name" value="ABC_cobalt_CbiO_domain1"/>
    <property type="match status" value="1"/>
</dbReference>
<dbReference type="PANTHER" id="PTHR43553">
    <property type="entry name" value="HEAVY METAL TRANSPORTER"/>
    <property type="match status" value="1"/>
</dbReference>
<comment type="subcellular location">
    <subcellularLocation>
        <location evidence="1">Cell membrane</location>
        <topology evidence="1">Peripheral membrane protein</topology>
    </subcellularLocation>
</comment>
<dbReference type="Gene3D" id="3.40.50.300">
    <property type="entry name" value="P-loop containing nucleotide triphosphate hydrolases"/>
    <property type="match status" value="1"/>
</dbReference>
<name>A0A1E3WGF6_9VIBR</name>
<dbReference type="AlphaFoldDB" id="A0A1E3WGF6"/>
<evidence type="ECO:0000256" key="6">
    <source>
        <dbReference type="ARBA" id="ARBA00022967"/>
    </source>
</evidence>
<dbReference type="Proteomes" id="UP000095131">
    <property type="component" value="Unassembled WGS sequence"/>
</dbReference>
<dbReference type="GO" id="GO:0016887">
    <property type="term" value="F:ATP hydrolysis activity"/>
    <property type="evidence" value="ECO:0007669"/>
    <property type="project" value="InterPro"/>
</dbReference>
<dbReference type="SUPFAM" id="SSF52540">
    <property type="entry name" value="P-loop containing nucleoside triphosphate hydrolases"/>
    <property type="match status" value="1"/>
</dbReference>
<evidence type="ECO:0000256" key="7">
    <source>
        <dbReference type="ARBA" id="ARBA00023136"/>
    </source>
</evidence>
<keyword evidence="3" id="KW-1003">Cell membrane</keyword>
<dbReference type="InterPro" id="IPR027417">
    <property type="entry name" value="P-loop_NTPase"/>
</dbReference>
<dbReference type="InterPro" id="IPR015856">
    <property type="entry name" value="ABC_transpr_CbiO/EcfA_su"/>
</dbReference>
<keyword evidence="4" id="KW-0547">Nucleotide-binding</keyword>
<accession>A0A1E3WGF6</accession>
<protein>
    <submittedName>
        <fullName evidence="9">Putative ABC transporter ATP-binding protein</fullName>
        <ecNumber evidence="9">3.6.3.-</ecNumber>
    </submittedName>
</protein>
<evidence type="ECO:0000256" key="4">
    <source>
        <dbReference type="ARBA" id="ARBA00022741"/>
    </source>
</evidence>
<evidence type="ECO:0000313" key="9">
    <source>
        <dbReference type="EMBL" id="ODS04891.1"/>
    </source>
</evidence>